<dbReference type="Proteomes" id="UP000294830">
    <property type="component" value="Unassembled WGS sequence"/>
</dbReference>
<accession>A0A4V2RQB8</accession>
<protein>
    <submittedName>
        <fullName evidence="2">3-oxoacyl-(Acyl-carrier-protein) synthase</fullName>
    </submittedName>
</protein>
<feature type="domain" description="Beta-ketoacyl synthase-like N-terminal" evidence="1">
    <location>
        <begin position="41"/>
        <end position="172"/>
    </location>
</feature>
<dbReference type="Pfam" id="PF13723">
    <property type="entry name" value="Ketoacyl-synt_2"/>
    <property type="match status" value="1"/>
</dbReference>
<sequence length="346" mass="38304">MYIRDSKCISPQPTYTNGIESEGIVEHSGTKYFAIEPKYNELIPAGQLRRIGKAVRMGIGAGLPLLKNNPKVDGMIIGSANGGLEDCISFLNQIIDYEEGTLTPTNFVQSTPNAVTGYLAITTKNHCYSNTHVQRGLAFENALLDASLLMEQDQAKSVLVGNIEEISSFNYNIDEKAGFFKTEETNSAQLIGSNTPGTVCGESATMFIVQAAKENALAEIIDTDQLHHPENGDISQKLEQFLRRNNLLHSDIDTLLLGFNGDCRTDHYYDHFKELFDDVSVYSYKNLCGEYPTASAFALWMATEAISGKQIPAQVLMQKGSREIKTALIYNHYIGLEHGFILVRKI</sequence>
<keyword evidence="3" id="KW-1185">Reference proteome</keyword>
<dbReference type="AlphaFoldDB" id="A0A4V2RQB8"/>
<dbReference type="RefSeq" id="WP_131838374.1">
    <property type="nucleotide sequence ID" value="NZ_SLWB01000003.1"/>
</dbReference>
<evidence type="ECO:0000313" key="3">
    <source>
        <dbReference type="Proteomes" id="UP000294830"/>
    </source>
</evidence>
<comment type="caution">
    <text evidence="2">The sequence shown here is derived from an EMBL/GenBank/DDBJ whole genome shotgun (WGS) entry which is preliminary data.</text>
</comment>
<proteinExistence type="predicted"/>
<name>A0A4V2RQB8_9BACT</name>
<dbReference type="OrthoDB" id="1404523at2"/>
<dbReference type="EMBL" id="SLWB01000003">
    <property type="protein sequence ID" value="TCN70500.1"/>
    <property type="molecule type" value="Genomic_DNA"/>
</dbReference>
<dbReference type="GO" id="GO:0016746">
    <property type="term" value="F:acyltransferase activity"/>
    <property type="evidence" value="ECO:0007669"/>
    <property type="project" value="InterPro"/>
</dbReference>
<gene>
    <name evidence="2" type="ORF">CLV25_10315</name>
</gene>
<evidence type="ECO:0000259" key="1">
    <source>
        <dbReference type="Pfam" id="PF13723"/>
    </source>
</evidence>
<reference evidence="2 3" key="1">
    <citation type="submission" date="2019-03" db="EMBL/GenBank/DDBJ databases">
        <title>Genomic Encyclopedia of Archaeal and Bacterial Type Strains, Phase II (KMG-II): from individual species to whole genera.</title>
        <authorList>
            <person name="Goeker M."/>
        </authorList>
    </citation>
    <scope>NUCLEOTIDE SEQUENCE [LARGE SCALE GENOMIC DNA]</scope>
    <source>
        <strain evidence="2 3">RL-C</strain>
    </source>
</reference>
<evidence type="ECO:0000313" key="2">
    <source>
        <dbReference type="EMBL" id="TCN70500.1"/>
    </source>
</evidence>
<dbReference type="InterPro" id="IPR016039">
    <property type="entry name" value="Thiolase-like"/>
</dbReference>
<organism evidence="2 3">
    <name type="scientific">Acetobacteroides hydrogenigenes</name>
    <dbReference type="NCBI Taxonomy" id="979970"/>
    <lineage>
        <taxon>Bacteria</taxon>
        <taxon>Pseudomonadati</taxon>
        <taxon>Bacteroidota</taxon>
        <taxon>Bacteroidia</taxon>
        <taxon>Bacteroidales</taxon>
        <taxon>Rikenellaceae</taxon>
        <taxon>Acetobacteroides</taxon>
    </lineage>
</organism>
<dbReference type="Gene3D" id="3.40.47.10">
    <property type="match status" value="1"/>
</dbReference>
<dbReference type="SUPFAM" id="SSF53901">
    <property type="entry name" value="Thiolase-like"/>
    <property type="match status" value="1"/>
</dbReference>
<dbReference type="InterPro" id="IPR014030">
    <property type="entry name" value="Ketoacyl_synth_N"/>
</dbReference>